<dbReference type="AlphaFoldDB" id="A0A5V6M296"/>
<reference evidence="1" key="1">
    <citation type="submission" date="2018-05" db="EMBL/GenBank/DDBJ databases">
        <authorList>
            <person name="Ashton P.M."/>
            <person name="Dallman T."/>
            <person name="Nair S."/>
            <person name="De Pinna E."/>
            <person name="Peters T."/>
            <person name="Grant K."/>
        </authorList>
    </citation>
    <scope>NUCLEOTIDE SEQUENCE</scope>
    <source>
        <strain evidence="1">201547</strain>
    </source>
</reference>
<organism evidence="1">
    <name type="scientific">Salmonella virchow</name>
    <dbReference type="NCBI Taxonomy" id="48409"/>
    <lineage>
        <taxon>Bacteria</taxon>
        <taxon>Pseudomonadati</taxon>
        <taxon>Pseudomonadota</taxon>
        <taxon>Gammaproteobacteria</taxon>
        <taxon>Enterobacterales</taxon>
        <taxon>Enterobacteriaceae</taxon>
        <taxon>Salmonella</taxon>
    </lineage>
</organism>
<name>A0A5V6M296_SALVI</name>
<protein>
    <submittedName>
        <fullName evidence="1">Uncharacterized protein</fullName>
    </submittedName>
</protein>
<gene>
    <name evidence="1" type="ORF">DLB45_23310</name>
</gene>
<sequence length="66" mass="7610">LLNLRKTTSPGGFFVFRTRDYAQKKMISRRSFLWGNDVHDIYDVPCNEFSTGIHLSAEEKSPCVTK</sequence>
<dbReference type="EMBL" id="AAHDFH010000060">
    <property type="protein sequence ID" value="EBU7945701.1"/>
    <property type="molecule type" value="Genomic_DNA"/>
</dbReference>
<evidence type="ECO:0000313" key="1">
    <source>
        <dbReference type="EMBL" id="EBU7945701.1"/>
    </source>
</evidence>
<comment type="caution">
    <text evidence="1">The sequence shown here is derived from an EMBL/GenBank/DDBJ whole genome shotgun (WGS) entry which is preliminary data.</text>
</comment>
<proteinExistence type="predicted"/>
<feature type="non-terminal residue" evidence="1">
    <location>
        <position position="1"/>
    </location>
</feature>
<accession>A0A5V6M296</accession>